<keyword evidence="2" id="KW-0813">Transport</keyword>
<keyword evidence="10 12" id="KW-0472">Membrane</keyword>
<keyword evidence="8" id="KW-0418">Kinase</keyword>
<dbReference type="GO" id="GO:0005886">
    <property type="term" value="C:plasma membrane"/>
    <property type="evidence" value="ECO:0007669"/>
    <property type="project" value="UniProtKB-SubCell"/>
</dbReference>
<dbReference type="Gene3D" id="3.30.1360.60">
    <property type="entry name" value="Glucose permease domain IIB"/>
    <property type="match status" value="1"/>
</dbReference>
<reference evidence="16 17" key="1">
    <citation type="submission" date="2016-10" db="EMBL/GenBank/DDBJ databases">
        <authorList>
            <person name="de Groot N.N."/>
        </authorList>
    </citation>
    <scope>NUCLEOTIDE SEQUENCE [LARGE SCALE GENOMIC DNA]</scope>
    <source>
        <strain evidence="16 17">CGMCC 1.6134</strain>
    </source>
</reference>
<dbReference type="GO" id="GO:0090589">
    <property type="term" value="F:protein-phosphocysteine-trehalose phosphotransferase system transporter activity"/>
    <property type="evidence" value="ECO:0007669"/>
    <property type="project" value="TreeGrafter"/>
</dbReference>
<dbReference type="PROSITE" id="PS51103">
    <property type="entry name" value="PTS_EIIC_TYPE_1"/>
    <property type="match status" value="1"/>
</dbReference>
<dbReference type="InterPro" id="IPR001996">
    <property type="entry name" value="PTS_IIB_1"/>
</dbReference>
<dbReference type="PROSITE" id="PS51098">
    <property type="entry name" value="PTS_EIIB_TYPE_1"/>
    <property type="match status" value="1"/>
</dbReference>
<feature type="transmembrane region" description="Helical" evidence="12">
    <location>
        <begin position="367"/>
        <end position="386"/>
    </location>
</feature>
<feature type="transmembrane region" description="Helical" evidence="12">
    <location>
        <begin position="335"/>
        <end position="355"/>
    </location>
</feature>
<feature type="transmembrane region" description="Helical" evidence="12">
    <location>
        <begin position="439"/>
        <end position="460"/>
    </location>
</feature>
<dbReference type="STRING" id="266892.SAMN04488054_11820"/>
<feature type="transmembrane region" description="Helical" evidence="12">
    <location>
        <begin position="255"/>
        <end position="277"/>
    </location>
</feature>
<gene>
    <name evidence="16" type="ORF">SAMN04488054_11820</name>
</gene>
<dbReference type="GO" id="GO:0015771">
    <property type="term" value="P:trehalose transport"/>
    <property type="evidence" value="ECO:0007669"/>
    <property type="project" value="TreeGrafter"/>
</dbReference>
<evidence type="ECO:0000256" key="8">
    <source>
        <dbReference type="ARBA" id="ARBA00022777"/>
    </source>
</evidence>
<organism evidence="16 17">
    <name type="scientific">Salibacterium qingdaonense</name>
    <dbReference type="NCBI Taxonomy" id="266892"/>
    <lineage>
        <taxon>Bacteria</taxon>
        <taxon>Bacillati</taxon>
        <taxon>Bacillota</taxon>
        <taxon>Bacilli</taxon>
        <taxon>Bacillales</taxon>
        <taxon>Bacillaceae</taxon>
    </lineage>
</organism>
<keyword evidence="9 12" id="KW-1133">Transmembrane helix</keyword>
<keyword evidence="5" id="KW-0808">Transferase</keyword>
<dbReference type="PANTHER" id="PTHR30175">
    <property type="entry name" value="PHOSPHOTRANSFERASE SYSTEM TRANSPORT PROTEIN"/>
    <property type="match status" value="1"/>
</dbReference>
<dbReference type="InterPro" id="IPR018113">
    <property type="entry name" value="PTrfase_EIIB_Cys"/>
</dbReference>
<dbReference type="InterPro" id="IPR011055">
    <property type="entry name" value="Dup_hybrid_motif"/>
</dbReference>
<evidence type="ECO:0000259" key="15">
    <source>
        <dbReference type="PROSITE" id="PS51103"/>
    </source>
</evidence>
<feature type="active site" description="Phosphocysteine intermediate; for EIIB activity" evidence="11">
    <location>
        <position position="26"/>
    </location>
</feature>
<dbReference type="Gene3D" id="2.70.70.10">
    <property type="entry name" value="Glucose Permease (Domain IIA)"/>
    <property type="match status" value="1"/>
</dbReference>
<dbReference type="InterPro" id="IPR050558">
    <property type="entry name" value="PTS_Sugar-Specific_Components"/>
</dbReference>
<comment type="subcellular location">
    <subcellularLocation>
        <location evidence="1">Cell membrane</location>
        <topology evidence="1">Multi-pass membrane protein</topology>
    </subcellularLocation>
</comment>
<feature type="domain" description="PTS EIIC type-1" evidence="15">
    <location>
        <begin position="103"/>
        <end position="473"/>
    </location>
</feature>
<dbReference type="PROSITE" id="PS51093">
    <property type="entry name" value="PTS_EIIA_TYPE_1"/>
    <property type="match status" value="1"/>
</dbReference>
<evidence type="ECO:0000256" key="5">
    <source>
        <dbReference type="ARBA" id="ARBA00022679"/>
    </source>
</evidence>
<evidence type="ECO:0000256" key="11">
    <source>
        <dbReference type="PROSITE-ProRule" id="PRU00421"/>
    </source>
</evidence>
<evidence type="ECO:0000256" key="6">
    <source>
        <dbReference type="ARBA" id="ARBA00022683"/>
    </source>
</evidence>
<dbReference type="SUPFAM" id="SSF55604">
    <property type="entry name" value="Glucose permease domain IIB"/>
    <property type="match status" value="1"/>
</dbReference>
<evidence type="ECO:0000256" key="12">
    <source>
        <dbReference type="SAM" id="Phobius"/>
    </source>
</evidence>
<dbReference type="PROSITE" id="PS01035">
    <property type="entry name" value="PTS_EIIB_TYPE_1_CYS"/>
    <property type="match status" value="1"/>
</dbReference>
<dbReference type="Pfam" id="PF00358">
    <property type="entry name" value="PTS_EIIA_1"/>
    <property type="match status" value="1"/>
</dbReference>
<dbReference type="SUPFAM" id="SSF51261">
    <property type="entry name" value="Duplicated hybrid motif"/>
    <property type="match status" value="1"/>
</dbReference>
<dbReference type="GO" id="GO:0009401">
    <property type="term" value="P:phosphoenolpyruvate-dependent sugar phosphotransferase system"/>
    <property type="evidence" value="ECO:0007669"/>
    <property type="project" value="UniProtKB-KW"/>
</dbReference>
<dbReference type="PANTHER" id="PTHR30175:SF1">
    <property type="entry name" value="PTS SYSTEM ARBUTIN-, CELLOBIOSE-, AND SALICIN-SPECIFIC EIIBC COMPONENT-RELATED"/>
    <property type="match status" value="1"/>
</dbReference>
<feature type="domain" description="PTS EIIB type-1" evidence="14">
    <location>
        <begin position="4"/>
        <end position="86"/>
    </location>
</feature>
<evidence type="ECO:0000259" key="13">
    <source>
        <dbReference type="PROSITE" id="PS51093"/>
    </source>
</evidence>
<evidence type="ECO:0000256" key="4">
    <source>
        <dbReference type="ARBA" id="ARBA00022597"/>
    </source>
</evidence>
<feature type="transmembrane region" description="Helical" evidence="12">
    <location>
        <begin position="211"/>
        <end position="235"/>
    </location>
</feature>
<dbReference type="InterPro" id="IPR011297">
    <property type="entry name" value="PTS_IIABC_b_glu"/>
</dbReference>
<name>A0A1I4NHY5_9BACI</name>
<feature type="transmembrane region" description="Helical" evidence="12">
    <location>
        <begin position="393"/>
        <end position="419"/>
    </location>
</feature>
<feature type="domain" description="PTS EIIA type-1" evidence="13">
    <location>
        <begin position="508"/>
        <end position="612"/>
    </location>
</feature>
<feature type="transmembrane region" description="Helical" evidence="12">
    <location>
        <begin position="142"/>
        <end position="161"/>
    </location>
</feature>
<feature type="transmembrane region" description="Helical" evidence="12">
    <location>
        <begin position="173"/>
        <end position="191"/>
    </location>
</feature>
<evidence type="ECO:0000256" key="10">
    <source>
        <dbReference type="ARBA" id="ARBA00023136"/>
    </source>
</evidence>
<evidence type="ECO:0000313" key="17">
    <source>
        <dbReference type="Proteomes" id="UP000199668"/>
    </source>
</evidence>
<sequence>MTYRELATKILELVDGKENVNSVIHCITRLRFKLKDESKAQTDQLEKMDGVVKVLQSGGQYQVVIGNHVPEVYKELTAVGGFSQGEEHQQNDKEGKVLDKAIDMIAGIFTPILSLLVASGMIKGFTSLFNALGWIAEESGTYAILNAVGDALFYFLPIFLGYTAMKKFGGSPFIGMAIGAALLHPTMVSLTEGDPLFSIFTGSVIESPVNTTFLGIPVILMTYSTTVIPILVAAFFATKVERFFSRIIPSVVRTFLVPTFTLITIVPATFLIIGPIATWLSSLLGGGTTWLFDLSPVIAGIFIGAMWQVLIIFGLHWGIVPLAFNNLSTLGYDPILATAMASLLATAGVMLAVLVKANDEKIKALSIPAFISAVFGIVEPAIYGIMLPKKKPFIISCIGGAVGGGITGYFGSKLFVFGGLGVFSYPTYVNPEEGLNGEFWGYVTATIAAFLIGFVITYFFGGVNEKKSPIEEETSPSAAAGETNQKTGDVTIASPLAGQVVPLEDVPEETFSSGAMGGGAAVIPAEGQVVSPVNGVVTTSISSGHAVGITSDEGIEILIHIGIDTVELEGAPFTSHVQQGDRVQAGQLIIECDEEKIRESGYNTITPIIITNQDHVKDITVIGTELVHRNDPLLTVRM</sequence>
<dbReference type="InterPro" id="IPR036878">
    <property type="entry name" value="Glu_permease_IIB"/>
</dbReference>
<keyword evidence="7 12" id="KW-0812">Transmembrane</keyword>
<evidence type="ECO:0000313" key="16">
    <source>
        <dbReference type="EMBL" id="SFM15071.1"/>
    </source>
</evidence>
<evidence type="ECO:0000256" key="9">
    <source>
        <dbReference type="ARBA" id="ARBA00022989"/>
    </source>
</evidence>
<accession>A0A1I4NHY5</accession>
<proteinExistence type="predicted"/>
<dbReference type="PROSITE" id="PS00371">
    <property type="entry name" value="PTS_EIIA_TYPE_1_HIS"/>
    <property type="match status" value="1"/>
</dbReference>
<evidence type="ECO:0000256" key="7">
    <source>
        <dbReference type="ARBA" id="ARBA00022692"/>
    </source>
</evidence>
<keyword evidence="6" id="KW-0598">Phosphotransferase system</keyword>
<dbReference type="InterPro" id="IPR001127">
    <property type="entry name" value="PTS_EIIA_1_perm"/>
</dbReference>
<dbReference type="NCBIfam" id="TIGR01995">
    <property type="entry name" value="PTS-II-ABC-beta"/>
    <property type="match status" value="1"/>
</dbReference>
<evidence type="ECO:0000256" key="1">
    <source>
        <dbReference type="ARBA" id="ARBA00004651"/>
    </source>
</evidence>
<dbReference type="Proteomes" id="UP000199668">
    <property type="component" value="Unassembled WGS sequence"/>
</dbReference>
<dbReference type="InterPro" id="IPR003352">
    <property type="entry name" value="PTS_EIIC"/>
</dbReference>
<protein>
    <submittedName>
        <fullName evidence="16">PTS system, beta-glucosides-specific IIC component</fullName>
    </submittedName>
</protein>
<dbReference type="InterPro" id="IPR013013">
    <property type="entry name" value="PTS_EIIC_1"/>
</dbReference>
<dbReference type="Pfam" id="PF02378">
    <property type="entry name" value="PTS_EIIC"/>
    <property type="match status" value="1"/>
</dbReference>
<dbReference type="EMBL" id="FOTY01000018">
    <property type="protein sequence ID" value="SFM15071.1"/>
    <property type="molecule type" value="Genomic_DNA"/>
</dbReference>
<dbReference type="GO" id="GO:0008982">
    <property type="term" value="F:protein-N(PI)-phosphohistidine-sugar phosphotransferase activity"/>
    <property type="evidence" value="ECO:0007669"/>
    <property type="project" value="InterPro"/>
</dbReference>
<keyword evidence="4" id="KW-0762">Sugar transport</keyword>
<feature type="transmembrane region" description="Helical" evidence="12">
    <location>
        <begin position="101"/>
        <end position="122"/>
    </location>
</feature>
<keyword evidence="3" id="KW-1003">Cell membrane</keyword>
<dbReference type="GO" id="GO:0016301">
    <property type="term" value="F:kinase activity"/>
    <property type="evidence" value="ECO:0007669"/>
    <property type="project" value="UniProtKB-KW"/>
</dbReference>
<dbReference type="AlphaFoldDB" id="A0A1I4NHY5"/>
<keyword evidence="17" id="KW-1185">Reference proteome</keyword>
<evidence type="ECO:0000256" key="2">
    <source>
        <dbReference type="ARBA" id="ARBA00022448"/>
    </source>
</evidence>
<dbReference type="NCBIfam" id="TIGR00830">
    <property type="entry name" value="PTBA"/>
    <property type="match status" value="1"/>
</dbReference>
<dbReference type="CDD" id="cd00212">
    <property type="entry name" value="PTS_IIB_glc"/>
    <property type="match status" value="1"/>
</dbReference>
<dbReference type="FunFam" id="2.70.70.10:FF:000001">
    <property type="entry name" value="PTS system glucose-specific IIA component"/>
    <property type="match status" value="1"/>
</dbReference>
<evidence type="ECO:0000256" key="3">
    <source>
        <dbReference type="ARBA" id="ARBA00022475"/>
    </source>
</evidence>
<dbReference type="RefSeq" id="WP_177195550.1">
    <property type="nucleotide sequence ID" value="NZ_FOTY01000018.1"/>
</dbReference>
<dbReference type="FunFam" id="3.30.1360.60:FF:000001">
    <property type="entry name" value="PTS system glucose-specific IIBC component PtsG"/>
    <property type="match status" value="1"/>
</dbReference>
<dbReference type="Pfam" id="PF00367">
    <property type="entry name" value="PTS_EIIB"/>
    <property type="match status" value="1"/>
</dbReference>
<evidence type="ECO:0000259" key="14">
    <source>
        <dbReference type="PROSITE" id="PS51098"/>
    </source>
</evidence>
<feature type="transmembrane region" description="Helical" evidence="12">
    <location>
        <begin position="297"/>
        <end position="323"/>
    </location>
</feature>